<gene>
    <name evidence="1" type="ORF">K488DRAFT_71924</name>
</gene>
<comment type="caution">
    <text evidence="1">The sequence shown here is derived from an EMBL/GenBank/DDBJ whole genome shotgun (WGS) entry which is preliminary data.</text>
</comment>
<evidence type="ECO:0000313" key="2">
    <source>
        <dbReference type="Proteomes" id="UP000814128"/>
    </source>
</evidence>
<reference evidence="1" key="2">
    <citation type="journal article" date="2022" name="New Phytol.">
        <title>Evolutionary transition to the ectomycorrhizal habit in the genomes of a hyperdiverse lineage of mushroom-forming fungi.</title>
        <authorList>
            <person name="Looney B."/>
            <person name="Miyauchi S."/>
            <person name="Morin E."/>
            <person name="Drula E."/>
            <person name="Courty P.E."/>
            <person name="Kohler A."/>
            <person name="Kuo A."/>
            <person name="LaButti K."/>
            <person name="Pangilinan J."/>
            <person name="Lipzen A."/>
            <person name="Riley R."/>
            <person name="Andreopoulos W."/>
            <person name="He G."/>
            <person name="Johnson J."/>
            <person name="Nolan M."/>
            <person name="Tritt A."/>
            <person name="Barry K.W."/>
            <person name="Grigoriev I.V."/>
            <person name="Nagy L.G."/>
            <person name="Hibbett D."/>
            <person name="Henrissat B."/>
            <person name="Matheny P.B."/>
            <person name="Labbe J."/>
            <person name="Martin F.M."/>
        </authorList>
    </citation>
    <scope>NUCLEOTIDE SEQUENCE</scope>
    <source>
        <strain evidence="1">EC-137</strain>
    </source>
</reference>
<protein>
    <submittedName>
        <fullName evidence="1">Uncharacterized protein</fullName>
    </submittedName>
</protein>
<name>A0ACB8QGF8_9AGAM</name>
<proteinExistence type="predicted"/>
<reference evidence="1" key="1">
    <citation type="submission" date="2021-02" db="EMBL/GenBank/DDBJ databases">
        <authorList>
            <consortium name="DOE Joint Genome Institute"/>
            <person name="Ahrendt S."/>
            <person name="Looney B.P."/>
            <person name="Miyauchi S."/>
            <person name="Morin E."/>
            <person name="Drula E."/>
            <person name="Courty P.E."/>
            <person name="Chicoki N."/>
            <person name="Fauchery L."/>
            <person name="Kohler A."/>
            <person name="Kuo A."/>
            <person name="Labutti K."/>
            <person name="Pangilinan J."/>
            <person name="Lipzen A."/>
            <person name="Riley R."/>
            <person name="Andreopoulos W."/>
            <person name="He G."/>
            <person name="Johnson J."/>
            <person name="Barry K.W."/>
            <person name="Grigoriev I.V."/>
            <person name="Nagy L."/>
            <person name="Hibbett D."/>
            <person name="Henrissat B."/>
            <person name="Matheny P.B."/>
            <person name="Labbe J."/>
            <person name="Martin F."/>
        </authorList>
    </citation>
    <scope>NUCLEOTIDE SEQUENCE</scope>
    <source>
        <strain evidence="1">EC-137</strain>
    </source>
</reference>
<accession>A0ACB8QGF8</accession>
<organism evidence="1 2">
    <name type="scientific">Vararia minispora EC-137</name>
    <dbReference type="NCBI Taxonomy" id="1314806"/>
    <lineage>
        <taxon>Eukaryota</taxon>
        <taxon>Fungi</taxon>
        <taxon>Dikarya</taxon>
        <taxon>Basidiomycota</taxon>
        <taxon>Agaricomycotina</taxon>
        <taxon>Agaricomycetes</taxon>
        <taxon>Russulales</taxon>
        <taxon>Lachnocladiaceae</taxon>
        <taxon>Vararia</taxon>
    </lineage>
</organism>
<keyword evidence="2" id="KW-1185">Reference proteome</keyword>
<dbReference type="EMBL" id="MU273606">
    <property type="protein sequence ID" value="KAI0030765.1"/>
    <property type="molecule type" value="Genomic_DNA"/>
</dbReference>
<evidence type="ECO:0000313" key="1">
    <source>
        <dbReference type="EMBL" id="KAI0030765.1"/>
    </source>
</evidence>
<sequence length="1251" mass="130861">MLKVSSAQEPPSSPASSTTTTVSSTTPRSPTGSTVTAVDQPPPPSPGRLAKVLRAPYSIVPAQRSASLQAFSHPMGAAQSQPQPPPSPSKVSGGRLRRVFAARRKKADDVQAQLDVFPASSPTQPKPRAVTAPVGPRPRPQPQFQPPLLTTMTMTALAGEQLETPPPLPLPKSPRMLLPTSSDSQALTPEHPSHVLSAGDSTPSPSAAPFVSANVADDTPPAQAPTEVGVEPLPGDASAQTQPSSQSAGPAAPAPVDHPVDGAPPSVAVHRAPPPLSPEIEQASPSRFEPEPRPDELASPTRHNAEGDKKDDWRKSDATLSSYHTVRPRSVASGGRTRPVSMAESLQSNSTVVASAKRLSALLTEAEFVMTEAEEDDEDEQLTVNKARKRHSISLQFTAPQPQPQHSPSPPADPSRASSSAVTRAAAAGIIGTSAQKDGVPHSPASQIRGRLAAWTTHPAPSPSPTITGGFASPPPPPGPTRWFPEPPLPAPAPARAPPPSGMLGFGKRMARALGMSGGSHNQGPAGYGNNSPPPHPTTDAPEDWRGRPRRTPNAPSGTWSISTTGTGSTTGGTASFSSSEDGPGLGERMRAPLATRGLVFAQPLGQCVRHTALEPVRVALAAAEKADSAVPDPGVDASPEERMLPALVVRCVQHIMKWGLEEEGLFRISGRASHVAKLRAEFDTGADYDLRECPPGDLDPHAVSSVFKAYLRELPEPILTKQLNPLFEAAMATENEVRRSLDGAALVAAGGSPASKPRRPTLPSNPRDTRTLLKPPSLTTLALPNFAGMRPPSATLLDAFASLIAQLPRPHRDLLKTVTELIRATAARRETRMPLSNLTVVFCPSLAMSPPILRVLCESEDIWHGPRNPISAPIVPVEEIALSQDEEGRSKDSADDAASCVSSAREPWPPLSSPSSSSLATPNDDSASSVSPPVAFEPQTDDELEVALQRATMPFGKTPFPSIPMPPAVPDSVSFAQRLASRSTSSNSSLLSSSDGSRRGTFITAPMSLSQPVTAPSTPADASPAMPPLPLAHPGAIPRPKKQSITVFAKRSLSSLRQSRVLGGLSRSTSTSGSASPAAPLSPLSPDTEKSRERVPLPSASVPPVIGLNFEMSPLAVPAVLREEDAEVGMARTIAFAHLSASSPNLTTPDLPAAHPYPLPRTQTHSREAMTAKSPTSDVGRWPPSAIKDVAPPPATTAEGILPPLGDLSGPCNRLSLWEDADDSIVDDEWASSVLLAADAGWLGKGSAHA</sequence>
<dbReference type="Proteomes" id="UP000814128">
    <property type="component" value="Unassembled WGS sequence"/>
</dbReference>